<evidence type="ECO:0000259" key="5">
    <source>
        <dbReference type="Pfam" id="PF12053"/>
    </source>
</evidence>
<evidence type="ECO:0000256" key="4">
    <source>
        <dbReference type="SAM" id="MobiDB-lite"/>
    </source>
</evidence>
<dbReference type="PANTHER" id="PTHR16484">
    <property type="entry name" value="PARTITIONING DEFECTIVE 3 RELATED"/>
    <property type="match status" value="1"/>
</dbReference>
<keyword evidence="3" id="KW-0131">Cell cycle</keyword>
<dbReference type="PANTHER" id="PTHR16484:SF17">
    <property type="entry name" value="BAZOOKA, ISOFORM B"/>
    <property type="match status" value="1"/>
</dbReference>
<dbReference type="GO" id="GO:0007155">
    <property type="term" value="P:cell adhesion"/>
    <property type="evidence" value="ECO:0007669"/>
    <property type="project" value="TreeGrafter"/>
</dbReference>
<dbReference type="GO" id="GO:0008104">
    <property type="term" value="P:intracellular protein localization"/>
    <property type="evidence" value="ECO:0007669"/>
    <property type="project" value="TreeGrafter"/>
</dbReference>
<name>J9B0B4_WUCBA</name>
<evidence type="ECO:0000256" key="1">
    <source>
        <dbReference type="ARBA" id="ARBA00022618"/>
    </source>
</evidence>
<evidence type="ECO:0000313" key="7">
    <source>
        <dbReference type="Proteomes" id="UP000004810"/>
    </source>
</evidence>
<dbReference type="GO" id="GO:0043296">
    <property type="term" value="C:apical junction complex"/>
    <property type="evidence" value="ECO:0007669"/>
    <property type="project" value="TreeGrafter"/>
</dbReference>
<dbReference type="Pfam" id="PF12053">
    <property type="entry name" value="Par3_HAL_N_term"/>
    <property type="match status" value="1"/>
</dbReference>
<dbReference type="Proteomes" id="UP000004810">
    <property type="component" value="Unassembled WGS sequence"/>
</dbReference>
<dbReference type="GO" id="GO:0000226">
    <property type="term" value="P:microtubule cytoskeleton organization"/>
    <property type="evidence" value="ECO:0007669"/>
    <property type="project" value="TreeGrafter"/>
</dbReference>
<gene>
    <name evidence="6" type="ORF">WUBG_08761</name>
</gene>
<keyword evidence="2" id="KW-0677">Repeat</keyword>
<feature type="region of interest" description="Disordered" evidence="4">
    <location>
        <begin position="149"/>
        <end position="170"/>
    </location>
</feature>
<dbReference type="AlphaFoldDB" id="J9B0B4"/>
<feature type="domain" description="Par3/HAL N-terminal" evidence="5">
    <location>
        <begin position="28"/>
        <end position="69"/>
    </location>
</feature>
<dbReference type="GO" id="GO:0035091">
    <property type="term" value="F:phosphatidylinositol binding"/>
    <property type="evidence" value="ECO:0007669"/>
    <property type="project" value="TreeGrafter"/>
</dbReference>
<sequence length="209" mass="22359">MSTTTDNATIASTGIVHCQQNANYVTPSQHYVFVHHVECLRDGGILDPDDQLFDVFDENNDQILAIYDEPGFAVMDSTSTNASQFATNGTMSSSTTAKTAASAESPLDGKLNIISSSSDGDIVEITNIAIPPTDGLRVISDNAHTLQQKPSSSAVITGPESISPQHLPSTQFDQKHNDISNTCRVYHSALKNVGGSPRSKYRVTISPGF</sequence>
<dbReference type="GO" id="GO:0016324">
    <property type="term" value="C:apical plasma membrane"/>
    <property type="evidence" value="ECO:0007669"/>
    <property type="project" value="TreeGrafter"/>
</dbReference>
<dbReference type="EMBL" id="ADBV01004605">
    <property type="protein sequence ID" value="EJW80330.1"/>
    <property type="molecule type" value="Genomic_DNA"/>
</dbReference>
<dbReference type="GO" id="GO:0051301">
    <property type="term" value="P:cell division"/>
    <property type="evidence" value="ECO:0007669"/>
    <property type="project" value="UniProtKB-KW"/>
</dbReference>
<organism evidence="6 7">
    <name type="scientific">Wuchereria bancrofti</name>
    <dbReference type="NCBI Taxonomy" id="6293"/>
    <lineage>
        <taxon>Eukaryota</taxon>
        <taxon>Metazoa</taxon>
        <taxon>Ecdysozoa</taxon>
        <taxon>Nematoda</taxon>
        <taxon>Chromadorea</taxon>
        <taxon>Rhabditida</taxon>
        <taxon>Spirurina</taxon>
        <taxon>Spiruromorpha</taxon>
        <taxon>Filarioidea</taxon>
        <taxon>Onchocercidae</taxon>
        <taxon>Wuchereria</taxon>
    </lineage>
</organism>
<dbReference type="InterPro" id="IPR052213">
    <property type="entry name" value="PAR3"/>
</dbReference>
<evidence type="ECO:0000313" key="6">
    <source>
        <dbReference type="EMBL" id="EJW80330.1"/>
    </source>
</evidence>
<dbReference type="GO" id="GO:0051660">
    <property type="term" value="P:establishment of centrosome localization"/>
    <property type="evidence" value="ECO:0007669"/>
    <property type="project" value="TreeGrafter"/>
</dbReference>
<protein>
    <recommendedName>
        <fullName evidence="5">Par3/HAL N-terminal domain-containing protein</fullName>
    </recommendedName>
</protein>
<keyword evidence="1" id="KW-0132">Cell division</keyword>
<dbReference type="GO" id="GO:0005912">
    <property type="term" value="C:adherens junction"/>
    <property type="evidence" value="ECO:0007669"/>
    <property type="project" value="TreeGrafter"/>
</dbReference>
<proteinExistence type="predicted"/>
<dbReference type="GO" id="GO:0045197">
    <property type="term" value="P:establishment or maintenance of epithelial cell apical/basal polarity"/>
    <property type="evidence" value="ECO:0007669"/>
    <property type="project" value="TreeGrafter"/>
</dbReference>
<dbReference type="GO" id="GO:0005938">
    <property type="term" value="C:cell cortex"/>
    <property type="evidence" value="ECO:0007669"/>
    <property type="project" value="TreeGrafter"/>
</dbReference>
<evidence type="ECO:0000256" key="2">
    <source>
        <dbReference type="ARBA" id="ARBA00022737"/>
    </source>
</evidence>
<accession>J9B0B4</accession>
<comment type="caution">
    <text evidence="6">The sequence shown here is derived from an EMBL/GenBank/DDBJ whole genome shotgun (WGS) entry which is preliminary data.</text>
</comment>
<evidence type="ECO:0000256" key="3">
    <source>
        <dbReference type="ARBA" id="ARBA00023306"/>
    </source>
</evidence>
<reference evidence="7" key="1">
    <citation type="submission" date="2012-08" db="EMBL/GenBank/DDBJ databases">
        <title>The Genome Sequence of Wuchereria bancrofti.</title>
        <authorList>
            <person name="Nutman T.B."/>
            <person name="Fink D.L."/>
            <person name="Russ C."/>
            <person name="Young S."/>
            <person name="Zeng Q."/>
            <person name="Koehrsen M."/>
            <person name="Alvarado L."/>
            <person name="Berlin A."/>
            <person name="Chapman S.B."/>
            <person name="Chen Z."/>
            <person name="Freedman E."/>
            <person name="Gellesch M."/>
            <person name="Goldberg J."/>
            <person name="Griggs A."/>
            <person name="Gujja S."/>
            <person name="Heilman E.R."/>
            <person name="Heiman D."/>
            <person name="Hepburn T."/>
            <person name="Howarth C."/>
            <person name="Jen D."/>
            <person name="Larson L."/>
            <person name="Lewis B."/>
            <person name="Mehta T."/>
            <person name="Park D."/>
            <person name="Pearson M."/>
            <person name="Roberts A."/>
            <person name="Saif S."/>
            <person name="Shea T."/>
            <person name="Shenoy N."/>
            <person name="Sisk P."/>
            <person name="Stolte C."/>
            <person name="Sykes S."/>
            <person name="Walk T."/>
            <person name="White J."/>
            <person name="Yandava C."/>
            <person name="Haas B."/>
            <person name="Henn M.R."/>
            <person name="Nusbaum C."/>
            <person name="Birren B."/>
        </authorList>
    </citation>
    <scope>NUCLEOTIDE SEQUENCE [LARGE SCALE GENOMIC DNA]</scope>
    <source>
        <strain evidence="7">NA</strain>
    </source>
</reference>
<dbReference type="GO" id="GO:0030010">
    <property type="term" value="P:establishment of cell polarity"/>
    <property type="evidence" value="ECO:0007669"/>
    <property type="project" value="TreeGrafter"/>
</dbReference>
<dbReference type="InterPro" id="IPR021922">
    <property type="entry name" value="Par3/HAL_N"/>
</dbReference>
<dbReference type="Gene3D" id="3.10.20.90">
    <property type="entry name" value="Phosphatidylinositol 3-kinase Catalytic Subunit, Chain A, domain 1"/>
    <property type="match status" value="1"/>
</dbReference>